<evidence type="ECO:0000256" key="1">
    <source>
        <dbReference type="SAM" id="Coils"/>
    </source>
</evidence>
<name>A0ABM1YE63_AEDAL</name>
<dbReference type="PANTHER" id="PTHR47331:SF5">
    <property type="entry name" value="RIBONUCLEASE H"/>
    <property type="match status" value="1"/>
</dbReference>
<dbReference type="SUPFAM" id="SSF56672">
    <property type="entry name" value="DNA/RNA polymerases"/>
    <property type="match status" value="1"/>
</dbReference>
<dbReference type="InterPro" id="IPR005312">
    <property type="entry name" value="DUF1759"/>
</dbReference>
<reference evidence="3" key="2">
    <citation type="submission" date="2025-05" db="UniProtKB">
        <authorList>
            <consortium name="EnsemblMetazoa"/>
        </authorList>
    </citation>
    <scope>IDENTIFICATION</scope>
    <source>
        <strain evidence="3">Foshan</strain>
    </source>
</reference>
<accession>A0ABM1YE63</accession>
<dbReference type="RefSeq" id="XP_062704633.1">
    <property type="nucleotide sequence ID" value="XM_062848649.1"/>
</dbReference>
<keyword evidence="1" id="KW-0175">Coiled coil</keyword>
<protein>
    <recommendedName>
        <fullName evidence="2">Reverse transcriptase domain-containing protein</fullName>
    </recommendedName>
</protein>
<dbReference type="EnsemblMetazoa" id="AALFPA23_008331.R11243">
    <property type="protein sequence ID" value="AALFPA23_008331.P11243"/>
    <property type="gene ID" value="AALFPA23_008331"/>
</dbReference>
<dbReference type="Gene3D" id="3.30.70.270">
    <property type="match status" value="1"/>
</dbReference>
<dbReference type="Pfam" id="PF00078">
    <property type="entry name" value="RVT_1"/>
    <property type="match status" value="1"/>
</dbReference>
<evidence type="ECO:0000313" key="4">
    <source>
        <dbReference type="Proteomes" id="UP000069940"/>
    </source>
</evidence>
<dbReference type="Proteomes" id="UP000069940">
    <property type="component" value="Unassembled WGS sequence"/>
</dbReference>
<evidence type="ECO:0000313" key="3">
    <source>
        <dbReference type="EnsemblMetazoa" id="AALFPA23_008331.P11243"/>
    </source>
</evidence>
<keyword evidence="4" id="KW-1185">Reference proteome</keyword>
<proteinExistence type="predicted"/>
<organism evidence="3 4">
    <name type="scientific">Aedes albopictus</name>
    <name type="common">Asian tiger mosquito</name>
    <name type="synonym">Stegomyia albopicta</name>
    <dbReference type="NCBI Taxonomy" id="7160"/>
    <lineage>
        <taxon>Eukaryota</taxon>
        <taxon>Metazoa</taxon>
        <taxon>Ecdysozoa</taxon>
        <taxon>Arthropoda</taxon>
        <taxon>Hexapoda</taxon>
        <taxon>Insecta</taxon>
        <taxon>Pterygota</taxon>
        <taxon>Neoptera</taxon>
        <taxon>Endopterygota</taxon>
        <taxon>Diptera</taxon>
        <taxon>Nematocera</taxon>
        <taxon>Culicoidea</taxon>
        <taxon>Culicidae</taxon>
        <taxon>Culicinae</taxon>
        <taxon>Aedini</taxon>
        <taxon>Aedes</taxon>
        <taxon>Stegomyia</taxon>
    </lineage>
</organism>
<reference evidence="4" key="1">
    <citation type="journal article" date="2015" name="Proc. Natl. Acad. Sci. U.S.A.">
        <title>Genome sequence of the Asian Tiger mosquito, Aedes albopictus, reveals insights into its biology, genetics, and evolution.</title>
        <authorList>
            <person name="Chen X.G."/>
            <person name="Jiang X."/>
            <person name="Gu J."/>
            <person name="Xu M."/>
            <person name="Wu Y."/>
            <person name="Deng Y."/>
            <person name="Zhang C."/>
            <person name="Bonizzoni M."/>
            <person name="Dermauw W."/>
            <person name="Vontas J."/>
            <person name="Armbruster P."/>
            <person name="Huang X."/>
            <person name="Yang Y."/>
            <person name="Zhang H."/>
            <person name="He W."/>
            <person name="Peng H."/>
            <person name="Liu Y."/>
            <person name="Wu K."/>
            <person name="Chen J."/>
            <person name="Lirakis M."/>
            <person name="Topalis P."/>
            <person name="Van Leeuwen T."/>
            <person name="Hall A.B."/>
            <person name="Jiang X."/>
            <person name="Thorpe C."/>
            <person name="Mueller R.L."/>
            <person name="Sun C."/>
            <person name="Waterhouse R.M."/>
            <person name="Yan G."/>
            <person name="Tu Z.J."/>
            <person name="Fang X."/>
            <person name="James A.A."/>
        </authorList>
    </citation>
    <scope>NUCLEOTIDE SEQUENCE [LARGE SCALE GENOMIC DNA]</scope>
    <source>
        <strain evidence="4">Foshan</strain>
    </source>
</reference>
<dbReference type="Pfam" id="PF03564">
    <property type="entry name" value="DUF1759"/>
    <property type="match status" value="1"/>
</dbReference>
<feature type="domain" description="Reverse transcriptase" evidence="2">
    <location>
        <begin position="818"/>
        <end position="966"/>
    </location>
</feature>
<dbReference type="InterPro" id="IPR000477">
    <property type="entry name" value="RT_dom"/>
</dbReference>
<dbReference type="InterPro" id="IPR043128">
    <property type="entry name" value="Rev_trsase/Diguanyl_cyclase"/>
</dbReference>
<feature type="coiled-coil region" evidence="1">
    <location>
        <begin position="75"/>
        <end position="120"/>
    </location>
</feature>
<dbReference type="PANTHER" id="PTHR47331">
    <property type="entry name" value="PHD-TYPE DOMAIN-CONTAINING PROTEIN"/>
    <property type="match status" value="1"/>
</dbReference>
<evidence type="ECO:0000259" key="2">
    <source>
        <dbReference type="Pfam" id="PF00078"/>
    </source>
</evidence>
<dbReference type="Gene3D" id="3.10.10.10">
    <property type="entry name" value="HIV Type 1 Reverse Transcriptase, subunit A, domain 1"/>
    <property type="match status" value="1"/>
</dbReference>
<dbReference type="InterPro" id="IPR043502">
    <property type="entry name" value="DNA/RNA_pol_sf"/>
</dbReference>
<dbReference type="GeneID" id="134286941"/>
<sequence length="1084" mass="124321">MQRTPVTKSVLPEVSHVADSVSNKQGKESKLVSESLRSFASGSRRSHKSKAAASVTQSQIRALELVDELEEEELRVSLEQDRIVAEQRLEALKIQKDLELKREQKKAEFIKKKRERAVQMSELRSCSGVSSCSSTQRVQDWLNRNVTPTIEIKDDNEHVEPDAAAAANSVNEVLCHAFKALQNRHVKDQPKDLPTFSGNIMDWPIFENEFKTSTAEFKLTDRENLRRLNNALQGKARKTVECLLSASENVGLIMRMLKSNFGRTEWVVANRLELLRNLDYVKEGNIESFRVFYNAVIGTAVALKNVNAEAYLMNPELISHLAEKLPAFSKQMWVRHKAFLMKQDTIVDFQEFSRWLEDEMENQLASMNPLFLNKKDRKDIPFARSKPPVLNVNTRTADQRGQCPLCSSNDHLSLVKCEQFVKLSVEQRRSAARSCKVCYICLKQDHSRSDCRSNKSCSVCNKNHHELVHSDKEYRKSVRKFGKKEPEDICHVNGRNEKTLLRVGKVRIRSQGRVQDVFALFDEGSSISMIDTELADKMDLHGPVSPVTYRWTNGITHQDSRSMLLSFEVSGPSEQAKWHEVNNVRTITNMNLPRVNLDIARIKSLYPLLDEEKLIVLQNATPKMLIGSNNAGLIVPLKTVQYSLRGLQLTRCHLGWTIHGEIEPATVDTADQFHVFLCNNNEDLELTEQIKELYKIEDFGIRDQGPKISEEDERALDIMNRTLKRRDDRFEVGQIYRYNNFTFPDSKPQALRRLTIMEKKMDADPKFAEQYCQKIEDYVTKGYARKLNPEEMHEPPNTWYLPHFSVMTANKFRLVMDAKAKSHGFSLNDLLLKGPDFVPSLIAVLMRGRQKKVAFMADIKEMFHQVQIREEDQNSQRFFWRGMNRTEPPEVYVMMAMIFGAVSSPSIAQFIKNFNAKELEDRFPGILRPIVKQHYVDDYFDSTDTEEQAIGLLKNVVAAHEHGGFKLVKFVSNSEAVLKSLDPSLKAEPKAEMRKILSLPKNEKPKKFTINVYDMEDAKNEWFKRTQMESFSDEINSLKTSGFVKKSSRLYTYSPVLIDGLSIISLSPSYSTGMGVVIRTNFSQ</sequence>